<accession>R0L5W1</accession>
<feature type="non-terminal residue" evidence="2">
    <location>
        <position position="249"/>
    </location>
</feature>
<keyword evidence="3" id="KW-1185">Reference proteome</keyword>
<feature type="non-terminal residue" evidence="2">
    <location>
        <position position="1"/>
    </location>
</feature>
<gene>
    <name evidence="2" type="ORF">Anapl_10171</name>
</gene>
<name>R0L5W1_ANAPL</name>
<organism evidence="2 3">
    <name type="scientific">Anas platyrhynchos</name>
    <name type="common">Mallard</name>
    <name type="synonym">Anas boschas</name>
    <dbReference type="NCBI Taxonomy" id="8839"/>
    <lineage>
        <taxon>Eukaryota</taxon>
        <taxon>Metazoa</taxon>
        <taxon>Chordata</taxon>
        <taxon>Craniata</taxon>
        <taxon>Vertebrata</taxon>
        <taxon>Euteleostomi</taxon>
        <taxon>Archelosauria</taxon>
        <taxon>Archosauria</taxon>
        <taxon>Dinosauria</taxon>
        <taxon>Saurischia</taxon>
        <taxon>Theropoda</taxon>
        <taxon>Coelurosauria</taxon>
        <taxon>Aves</taxon>
        <taxon>Neognathae</taxon>
        <taxon>Galloanserae</taxon>
        <taxon>Anseriformes</taxon>
        <taxon>Anatidae</taxon>
        <taxon>Anatinae</taxon>
        <taxon>Anas</taxon>
    </lineage>
</organism>
<evidence type="ECO:0000259" key="1">
    <source>
        <dbReference type="PROSITE" id="PS51841"/>
    </source>
</evidence>
<evidence type="ECO:0000313" key="3">
    <source>
        <dbReference type="Proteomes" id="UP000296049"/>
    </source>
</evidence>
<dbReference type="EMBL" id="KB743879">
    <property type="protein sequence ID" value="EOA96779.1"/>
    <property type="molecule type" value="Genomic_DNA"/>
</dbReference>
<evidence type="ECO:0000313" key="2">
    <source>
        <dbReference type="EMBL" id="EOA96779.1"/>
    </source>
</evidence>
<dbReference type="AlphaFoldDB" id="R0L5W1"/>
<dbReference type="Proteomes" id="UP000296049">
    <property type="component" value="Unassembled WGS sequence"/>
</dbReference>
<reference evidence="3" key="1">
    <citation type="journal article" date="2013" name="Nat. Genet.">
        <title>The duck genome and transcriptome provide insight into an avian influenza virus reservoir species.</title>
        <authorList>
            <person name="Huang Y."/>
            <person name="Li Y."/>
            <person name="Burt D.W."/>
            <person name="Chen H."/>
            <person name="Zhang Y."/>
            <person name="Qian W."/>
            <person name="Kim H."/>
            <person name="Gan S."/>
            <person name="Zhao Y."/>
            <person name="Li J."/>
            <person name="Yi K."/>
            <person name="Feng H."/>
            <person name="Zhu P."/>
            <person name="Li B."/>
            <person name="Liu Q."/>
            <person name="Fairley S."/>
            <person name="Magor K.E."/>
            <person name="Du Z."/>
            <person name="Hu X."/>
            <person name="Goodman L."/>
            <person name="Tafer H."/>
            <person name="Vignal A."/>
            <person name="Lee T."/>
            <person name="Kim K.W."/>
            <person name="Sheng Z."/>
            <person name="An Y."/>
            <person name="Searle S."/>
            <person name="Herrero J."/>
            <person name="Groenen M.A."/>
            <person name="Crooijmans R.P."/>
            <person name="Faraut T."/>
            <person name="Cai Q."/>
            <person name="Webster R.G."/>
            <person name="Aldridge J.R."/>
            <person name="Warren W.C."/>
            <person name="Bartschat S."/>
            <person name="Kehr S."/>
            <person name="Marz M."/>
            <person name="Stadler P.F."/>
            <person name="Smith J."/>
            <person name="Kraus R.H."/>
            <person name="Zhao Y."/>
            <person name="Ren L."/>
            <person name="Fei J."/>
            <person name="Morisson M."/>
            <person name="Kaiser P."/>
            <person name="Griffin D.K."/>
            <person name="Rao M."/>
            <person name="Pitel F."/>
            <person name="Wang J."/>
            <person name="Li N."/>
        </authorList>
    </citation>
    <scope>NUCLEOTIDE SEQUENCE [LARGE SCALE GENOMIC DNA]</scope>
</reference>
<proteinExistence type="predicted"/>
<feature type="domain" description="LTD" evidence="1">
    <location>
        <begin position="1"/>
        <end position="133"/>
    </location>
</feature>
<dbReference type="InterPro" id="IPR001322">
    <property type="entry name" value="Lamin_tail_dom"/>
</dbReference>
<dbReference type="PANTHER" id="PTHR37397">
    <property type="entry name" value="SI:CH211-183D21.1"/>
    <property type="match status" value="1"/>
</dbReference>
<dbReference type="PANTHER" id="PTHR37397:SF1">
    <property type="entry name" value="LTD DOMAIN-CONTAINING PROTEIN"/>
    <property type="match status" value="1"/>
</dbReference>
<dbReference type="PROSITE" id="PS51841">
    <property type="entry name" value="LTD"/>
    <property type="match status" value="1"/>
</dbReference>
<sequence length="249" mass="27214">LLINEVNADTPGMDTSEFVELYHTSGRTARLDGYYLVFYNGNGNRAYKVLNLQGKVTNGQGFFLVGSPSVNPAIVIPKNTIQNGPDAIALYYGKGNYKEGMDVTSRGLVDALVHKTKKMDRADTLVSVLTPGRDAFLEDSTFRTMDESIERCRGADSQWIFQVAVPTPGTDNHCILTSQLNASAVLISEVHAASSAEDFEFIELQGPHSTMLRDIVLVLIDGRTKDIYFTMDVYGKTSADGLLLLGPAH</sequence>
<protein>
    <recommendedName>
        <fullName evidence="1">LTD domain-containing protein</fullName>
    </recommendedName>
</protein>